<protein>
    <submittedName>
        <fullName evidence="1">Uncharacterized protein</fullName>
    </submittedName>
</protein>
<accession>A0A2S9YYI9</accession>
<sequence length="224" mass="24597">MFRPMEPATTALDQHLARGLIRSAVTWLELESEDGRRHGWRAREVGAIAILGGFGGLAARAERLLAEIGHVHAGDDDHSANDPSLPHGEELAEMFPPYSSVSVLSHARKSAPPHLSLALDRHFDEAWVRCEDDSQREEVVAIRALLGDFEGALTMLGRKDFPRDRQLGPMMVIAIEALRLGNPSLTRTLVLEELGGHDGLAWWVPVAAGLLGRLPWDSYPLPES</sequence>
<gene>
    <name evidence="1" type="ORF">ENSA7_00780</name>
</gene>
<dbReference type="AlphaFoldDB" id="A0A2S9YYI9"/>
<evidence type="ECO:0000313" key="1">
    <source>
        <dbReference type="EMBL" id="PRQ10129.1"/>
    </source>
</evidence>
<reference evidence="1 2" key="1">
    <citation type="submission" date="2018-03" db="EMBL/GenBank/DDBJ databases">
        <title>Draft Genome Sequences of the Obligatory Marine Myxobacteria Enhygromyxa salina SWB007.</title>
        <authorList>
            <person name="Poehlein A."/>
            <person name="Moghaddam J.A."/>
            <person name="Harms H."/>
            <person name="Alanjari M."/>
            <person name="Koenig G.M."/>
            <person name="Daniel R."/>
            <person name="Schaeberle T.F."/>
        </authorList>
    </citation>
    <scope>NUCLEOTIDE SEQUENCE [LARGE SCALE GENOMIC DNA]</scope>
    <source>
        <strain evidence="1 2">SWB007</strain>
    </source>
</reference>
<proteinExistence type="predicted"/>
<dbReference type="Proteomes" id="UP000238823">
    <property type="component" value="Unassembled WGS sequence"/>
</dbReference>
<name>A0A2S9YYI9_9BACT</name>
<organism evidence="1 2">
    <name type="scientific">Enhygromyxa salina</name>
    <dbReference type="NCBI Taxonomy" id="215803"/>
    <lineage>
        <taxon>Bacteria</taxon>
        <taxon>Pseudomonadati</taxon>
        <taxon>Myxococcota</taxon>
        <taxon>Polyangia</taxon>
        <taxon>Nannocystales</taxon>
        <taxon>Nannocystaceae</taxon>
        <taxon>Enhygromyxa</taxon>
    </lineage>
</organism>
<evidence type="ECO:0000313" key="2">
    <source>
        <dbReference type="Proteomes" id="UP000238823"/>
    </source>
</evidence>
<comment type="caution">
    <text evidence="1">The sequence shown here is derived from an EMBL/GenBank/DDBJ whole genome shotgun (WGS) entry which is preliminary data.</text>
</comment>
<dbReference type="EMBL" id="PVNL01000002">
    <property type="protein sequence ID" value="PRQ10129.1"/>
    <property type="molecule type" value="Genomic_DNA"/>
</dbReference>